<dbReference type="AlphaFoldDB" id="A0A6G1FXG9"/>
<dbReference type="PANTHER" id="PTHR37535">
    <property type="entry name" value="FLUG DOMAIN PROTEIN"/>
    <property type="match status" value="1"/>
</dbReference>
<dbReference type="Proteomes" id="UP000504638">
    <property type="component" value="Unplaced"/>
</dbReference>
<dbReference type="Pfam" id="PF11917">
    <property type="entry name" value="DUF3435"/>
    <property type="match status" value="1"/>
</dbReference>
<organism evidence="1">
    <name type="scientific">Eremomyces bilateralis CBS 781.70</name>
    <dbReference type="NCBI Taxonomy" id="1392243"/>
    <lineage>
        <taxon>Eukaryota</taxon>
        <taxon>Fungi</taxon>
        <taxon>Dikarya</taxon>
        <taxon>Ascomycota</taxon>
        <taxon>Pezizomycotina</taxon>
        <taxon>Dothideomycetes</taxon>
        <taxon>Dothideomycetes incertae sedis</taxon>
        <taxon>Eremomycetales</taxon>
        <taxon>Eremomycetaceae</taxon>
        <taxon>Eremomyces</taxon>
    </lineage>
</organism>
<evidence type="ECO:0000313" key="2">
    <source>
        <dbReference type="Proteomes" id="UP000504638"/>
    </source>
</evidence>
<protein>
    <recommendedName>
        <fullName evidence="4">FluG domain-containing protein</fullName>
    </recommendedName>
</protein>
<dbReference type="EMBL" id="ML975165">
    <property type="protein sequence ID" value="KAF1810595.1"/>
    <property type="molecule type" value="Genomic_DNA"/>
</dbReference>
<accession>A0A6G1FXG9</accession>
<dbReference type="OrthoDB" id="5426797at2759"/>
<evidence type="ECO:0000313" key="3">
    <source>
        <dbReference type="RefSeq" id="XP_033532226.1"/>
    </source>
</evidence>
<evidence type="ECO:0000313" key="1">
    <source>
        <dbReference type="EMBL" id="KAF1810595.1"/>
    </source>
</evidence>
<keyword evidence="2" id="KW-1185">Reference proteome</keyword>
<dbReference type="InterPro" id="IPR021842">
    <property type="entry name" value="DUF3435"/>
</dbReference>
<dbReference type="GeneID" id="54421989"/>
<reference evidence="3" key="2">
    <citation type="submission" date="2020-04" db="EMBL/GenBank/DDBJ databases">
        <authorList>
            <consortium name="NCBI Genome Project"/>
        </authorList>
    </citation>
    <scope>NUCLEOTIDE SEQUENCE</scope>
    <source>
        <strain evidence="3">CBS 781.70</strain>
    </source>
</reference>
<dbReference type="PANTHER" id="PTHR37535:SF4">
    <property type="entry name" value="FLUG DOMAIN-CONTAINING PROTEIN"/>
    <property type="match status" value="1"/>
</dbReference>
<sequence length="655" mass="75968">MAYTAQVRSNVECYRKDLQFLTPFSTSISETIVMGRGNKSRPRGKQDTPRDSAYYKSLYADDLTPALRPITDATERGVGYMWKKWTKYCSLRVLDPDALARLRNISVAEIRRFMHWYLDNHAMTKLNSFYVLMRYWRMMYARKIYQSLDLVIASDMKDFIGTVLKSEYSLSEGMKEKPVMNVDDVYLLLYHHYALSNEYYAHERERVQHSLIILFMIGTSARPSTLVEGGGYYNTNEGLKYNDIEIFKIKQRKDLYTFSVPPHLKSVQLHWKESMQDIPIFRRSVFRGGQVTVSPNKSVQYMDLYYQNARLGKSAGFADSLGLYSYRRGAGEAIDCVAGSDMRSFVMGHARASLFERYYRNSVVQLDSVSAFLEVPSNDALIKLAGHMSLTRDPSAADSINVEHSAVDSDPGIQETEKTCLRLRKDLIETFGKIKNGTGTELYDTYRRERSHLRSERMKVKRALEEEARRQYFRTAGTRYIDEQRRDIAHEYIESKPIFQFGERERLAALLFQNRDVRQVSEEVIYGQRIAAMDNLISLCGRHLPRPAPRRHLSLRDKSLEEIPEEDEKDFNPDLFPLVCPGTHCLFCLGNQSLGPQSRTFAFARKDALKNHVEKHLRHQDWSKEPECPHPLCEETLSTDMHFKNHAARVHNIFL</sequence>
<evidence type="ECO:0008006" key="4">
    <source>
        <dbReference type="Google" id="ProtNLM"/>
    </source>
</evidence>
<proteinExistence type="predicted"/>
<gene>
    <name evidence="1 3" type="ORF">P152DRAFT_475428</name>
</gene>
<reference evidence="3" key="3">
    <citation type="submission" date="2025-04" db="UniProtKB">
        <authorList>
            <consortium name="RefSeq"/>
        </authorList>
    </citation>
    <scope>IDENTIFICATION</scope>
    <source>
        <strain evidence="3">CBS 781.70</strain>
    </source>
</reference>
<dbReference type="RefSeq" id="XP_033532226.1">
    <property type="nucleotide sequence ID" value="XM_033681419.1"/>
</dbReference>
<reference evidence="1 3" key="1">
    <citation type="submission" date="2020-01" db="EMBL/GenBank/DDBJ databases">
        <authorList>
            <consortium name="DOE Joint Genome Institute"/>
            <person name="Haridas S."/>
            <person name="Albert R."/>
            <person name="Binder M."/>
            <person name="Bloem J."/>
            <person name="Labutti K."/>
            <person name="Salamov A."/>
            <person name="Andreopoulos B."/>
            <person name="Baker S.E."/>
            <person name="Barry K."/>
            <person name="Bills G."/>
            <person name="Bluhm B.H."/>
            <person name="Cannon C."/>
            <person name="Castanera R."/>
            <person name="Culley D.E."/>
            <person name="Daum C."/>
            <person name="Ezra D."/>
            <person name="Gonzalez J.B."/>
            <person name="Henrissat B."/>
            <person name="Kuo A."/>
            <person name="Liang C."/>
            <person name="Lipzen A."/>
            <person name="Lutzoni F."/>
            <person name="Magnuson J."/>
            <person name="Mondo S."/>
            <person name="Nolan M."/>
            <person name="Ohm R."/>
            <person name="Pangilinan J."/>
            <person name="Park H.-J."/>
            <person name="Ramirez L."/>
            <person name="Alfaro M."/>
            <person name="Sun H."/>
            <person name="Tritt A."/>
            <person name="Yoshinaga Y."/>
            <person name="Zwiers L.-H."/>
            <person name="Turgeon B.G."/>
            <person name="Goodwin S.B."/>
            <person name="Spatafora J.W."/>
            <person name="Crous P.W."/>
            <person name="Grigoriev I.V."/>
        </authorList>
    </citation>
    <scope>NUCLEOTIDE SEQUENCE</scope>
    <source>
        <strain evidence="1 3">CBS 781.70</strain>
    </source>
</reference>
<name>A0A6G1FXG9_9PEZI</name>